<protein>
    <submittedName>
        <fullName evidence="1">Uncharacterized protein</fullName>
    </submittedName>
</protein>
<reference evidence="1 2" key="1">
    <citation type="submission" date="2018-03" db="EMBL/GenBank/DDBJ databases">
        <title>Whole genome analyses suggest that Burkholderia sensu lato contains two further novel genera in the rhizoxinica-symbiotica group Mycetohabitans gen. nov., and Trinickia gen. nov.: implications for the evolution of diazotrophy and nodulation in the Burkholderiaceae.</title>
        <authorList>
            <person name="Estrada De Los Santos P."/>
            <person name="Palmer M."/>
            <person name="Chavez-Ramirez B."/>
            <person name="Steenkamp E.T."/>
            <person name="Hirsch A.M."/>
            <person name="Manyaka P."/>
            <person name="Maluk M."/>
            <person name="Lafos M."/>
            <person name="Crook M."/>
            <person name="Gross E."/>
            <person name="Simon M.F."/>
            <person name="Bueno Dos Reis Junior F."/>
            <person name="Poole P.S."/>
            <person name="Venter S.N."/>
            <person name="James E.K."/>
        </authorList>
    </citation>
    <scope>NUCLEOTIDE SEQUENCE [LARGE SCALE GENOMIC DNA]</scope>
    <source>
        <strain evidence="1 2">JPY-366</strain>
    </source>
</reference>
<evidence type="ECO:0000313" key="2">
    <source>
        <dbReference type="Proteomes" id="UP000240638"/>
    </source>
</evidence>
<gene>
    <name evidence="1" type="ORF">C9I57_08360</name>
</gene>
<dbReference type="AlphaFoldDB" id="A0A2T3XYP3"/>
<organism evidence="1 2">
    <name type="scientific">Trinickia symbiotica</name>
    <dbReference type="NCBI Taxonomy" id="863227"/>
    <lineage>
        <taxon>Bacteria</taxon>
        <taxon>Pseudomonadati</taxon>
        <taxon>Pseudomonadota</taxon>
        <taxon>Betaproteobacteria</taxon>
        <taxon>Burkholderiales</taxon>
        <taxon>Burkholderiaceae</taxon>
        <taxon>Trinickia</taxon>
    </lineage>
</organism>
<comment type="caution">
    <text evidence="1">The sequence shown here is derived from an EMBL/GenBank/DDBJ whole genome shotgun (WGS) entry which is preliminary data.</text>
</comment>
<dbReference type="RefSeq" id="WP_146166189.1">
    <property type="nucleotide sequence ID" value="NZ_PYUC01000003.1"/>
</dbReference>
<evidence type="ECO:0000313" key="1">
    <source>
        <dbReference type="EMBL" id="PTB21629.1"/>
    </source>
</evidence>
<proteinExistence type="predicted"/>
<accession>A0A2T3XYP3</accession>
<name>A0A2T3XYP3_9BURK</name>
<sequence length="524" mass="58854">MDERIARVKTSQDARQLAENALRLGRSDLWAQALERARELQAVEEGYISPAQQAIATALYAYEEEQSRLKGRTFRANRTRQMMTKHGALVAAERLVLHRQPTKGFEVLKEAGLRELSFEAIIDRFPDEFSAVAVEAARARLNGEPLPRSLQIASSSNNSEDESNDDILVPAVPDGEALTFLNGFRNPDNWFLASWLPRYREIVLTIAQALSEDRPQDLFDIFWKRADNSIAYAGQGMLRHDIVDGMREELVQVIRDIHEDGSPANFKRIVERFEGWKTASRIGMVPRLLIARAFAGIHPDQYHTTVDASSHNQALRWFVEHTGFVMPTSSDWATRAQVLTTHVDQANIFDGDILARNIFPWFVVDQLRGRTAPSSVLPGHSPRPNTAFADLPPAQRTIALRHNTIQTILFAQLAEQYGEDRVWTEYPTGTGGYADAIARQPDGRCNLYEIKVADTAAEVVRQAMGQLLEYGFRAGGLEPVKLYAVGEPALDDVTRHFVARLRADFNLDLDYLQVVLPGEPEVSP</sequence>
<dbReference type="EMBL" id="PYUC01000003">
    <property type="protein sequence ID" value="PTB21629.1"/>
    <property type="molecule type" value="Genomic_DNA"/>
</dbReference>
<dbReference type="Proteomes" id="UP000240638">
    <property type="component" value="Unassembled WGS sequence"/>
</dbReference>